<accession>A0A9N8JTV8</accession>
<feature type="coiled-coil region" evidence="1">
    <location>
        <begin position="25"/>
        <end position="64"/>
    </location>
</feature>
<evidence type="ECO:0000256" key="1">
    <source>
        <dbReference type="SAM" id="Coils"/>
    </source>
</evidence>
<gene>
    <name evidence="2" type="ORF">AWRI4619_LOCUS8387</name>
</gene>
<sequence>MSSSGSTIQNIKPHDVTAWTHDIEMQMLQGEILVLKKNLTEANIKQIEEKEESIAEKKTALEKHCLQFGMTHGNYGTEKSEHAGAMTNGGVKNGSASADVKMDMENTMSIDAAADAAASAALDEIKFPESTAVDIPNNIDVHQKTGMAVSHEAPVGVNMNDPFIAPADHSATTAGLFHASTGTYHSDPFGPFAGGYAPAHTGNDPFINQNVGHTGSTAQPTIDINDFLNENGGEVNYTTSGGLGDAGMGFGEDEMDMDTMATHTPMPDFEEPVIPGMEKYDNL</sequence>
<protein>
    <submittedName>
        <fullName evidence="2">Uncharacterized protein</fullName>
    </submittedName>
</protein>
<dbReference type="EMBL" id="CAIJEN010000015">
    <property type="protein sequence ID" value="CAD0094596.1"/>
    <property type="molecule type" value="Genomic_DNA"/>
</dbReference>
<reference evidence="2" key="1">
    <citation type="submission" date="2020-06" db="EMBL/GenBank/DDBJ databases">
        <authorList>
            <person name="Onetto C."/>
        </authorList>
    </citation>
    <scope>NUCLEOTIDE SEQUENCE</scope>
</reference>
<comment type="caution">
    <text evidence="2">The sequence shown here is derived from an EMBL/GenBank/DDBJ whole genome shotgun (WGS) entry which is preliminary data.</text>
</comment>
<evidence type="ECO:0000313" key="3">
    <source>
        <dbReference type="Proteomes" id="UP000716446"/>
    </source>
</evidence>
<name>A0A9N8JTV8_9PEZI</name>
<keyword evidence="3" id="KW-1185">Reference proteome</keyword>
<dbReference type="Proteomes" id="UP000716446">
    <property type="component" value="Unassembled WGS sequence"/>
</dbReference>
<proteinExistence type="predicted"/>
<keyword evidence="1" id="KW-0175">Coiled coil</keyword>
<organism evidence="2 3">
    <name type="scientific">Aureobasidium vineae</name>
    <dbReference type="NCBI Taxonomy" id="2773715"/>
    <lineage>
        <taxon>Eukaryota</taxon>
        <taxon>Fungi</taxon>
        <taxon>Dikarya</taxon>
        <taxon>Ascomycota</taxon>
        <taxon>Pezizomycotina</taxon>
        <taxon>Dothideomycetes</taxon>
        <taxon>Dothideomycetidae</taxon>
        <taxon>Dothideales</taxon>
        <taxon>Saccotheciaceae</taxon>
        <taxon>Aureobasidium</taxon>
    </lineage>
</organism>
<dbReference type="AlphaFoldDB" id="A0A9N8JTV8"/>
<evidence type="ECO:0000313" key="2">
    <source>
        <dbReference type="EMBL" id="CAD0094596.1"/>
    </source>
</evidence>